<evidence type="ECO:0000313" key="2">
    <source>
        <dbReference type="EMBL" id="VEI12328.1"/>
    </source>
</evidence>
<dbReference type="RefSeq" id="WP_126415546.1">
    <property type="nucleotide sequence ID" value="NZ_LR134476.1"/>
</dbReference>
<gene>
    <name evidence="2" type="ORF">NCTC13354_00002</name>
</gene>
<name>A0A3S4V954_9ACTO</name>
<proteinExistence type="predicted"/>
<accession>A0A3S4V954</accession>
<sequence>MARHLVYAGELIHIDPEAAYTHARAAYKKAARIDIVREALGLTAYATERYSEALRELRTYRRMSDDYRHVPLEADAERGLGRPEKALRFIEGIPLKRLNAQSQVELALVTSGARAETGDSEGGLSVLEKILVDNLPKELAARVQLIKADRLDELGRSEEATQLREEWQDYYEDQGEDMMVDLDDVLDDLPEETGAFDVPDDDDVVITAEDEAALPELDEQELANELEEDLDLDLNEQDDVDEPAAENVDDSRAEDIEESDTNDSEPVTDEPVDQQEGADTVDTDDAAGEPAAHPAELDDLDAELGDDFDTDEEK</sequence>
<feature type="compositionally biased region" description="Acidic residues" evidence="1">
    <location>
        <begin position="233"/>
        <end position="248"/>
    </location>
</feature>
<dbReference type="OrthoDB" id="3215237at2"/>
<organism evidence="2 3">
    <name type="scientific">Trueperella bialowiezensis</name>
    <dbReference type="NCBI Taxonomy" id="312285"/>
    <lineage>
        <taxon>Bacteria</taxon>
        <taxon>Bacillati</taxon>
        <taxon>Actinomycetota</taxon>
        <taxon>Actinomycetes</taxon>
        <taxon>Actinomycetales</taxon>
        <taxon>Actinomycetaceae</taxon>
        <taxon>Trueperella</taxon>
    </lineage>
</organism>
<feature type="region of interest" description="Disordered" evidence="1">
    <location>
        <begin position="233"/>
        <end position="314"/>
    </location>
</feature>
<feature type="compositionally biased region" description="Acidic residues" evidence="1">
    <location>
        <begin position="297"/>
        <end position="314"/>
    </location>
</feature>
<evidence type="ECO:0000313" key="3">
    <source>
        <dbReference type="Proteomes" id="UP000269542"/>
    </source>
</evidence>
<keyword evidence="3" id="KW-1185">Reference proteome</keyword>
<protein>
    <submittedName>
        <fullName evidence="2">Uncharacterized protein</fullName>
    </submittedName>
</protein>
<feature type="compositionally biased region" description="Acidic residues" evidence="1">
    <location>
        <begin position="255"/>
        <end position="273"/>
    </location>
</feature>
<dbReference type="EMBL" id="LR134476">
    <property type="protein sequence ID" value="VEI12328.1"/>
    <property type="molecule type" value="Genomic_DNA"/>
</dbReference>
<dbReference type="AlphaFoldDB" id="A0A3S4V954"/>
<reference evidence="2 3" key="1">
    <citation type="submission" date="2018-12" db="EMBL/GenBank/DDBJ databases">
        <authorList>
            <consortium name="Pathogen Informatics"/>
        </authorList>
    </citation>
    <scope>NUCLEOTIDE SEQUENCE [LARGE SCALE GENOMIC DNA]</scope>
    <source>
        <strain evidence="2 3">NCTC13354</strain>
    </source>
</reference>
<dbReference type="Proteomes" id="UP000269542">
    <property type="component" value="Chromosome"/>
</dbReference>
<dbReference type="KEGG" id="tbw:NCTC13354_00002"/>
<evidence type="ECO:0000256" key="1">
    <source>
        <dbReference type="SAM" id="MobiDB-lite"/>
    </source>
</evidence>